<dbReference type="Gene3D" id="2.40.160.20">
    <property type="match status" value="1"/>
</dbReference>
<gene>
    <name evidence="4" type="ORF">ACD661_03680</name>
</gene>
<feature type="signal peptide" evidence="2">
    <location>
        <begin position="1"/>
        <end position="21"/>
    </location>
</feature>
<evidence type="ECO:0000313" key="4">
    <source>
        <dbReference type="EMBL" id="MFJ1267657.1"/>
    </source>
</evidence>
<dbReference type="EMBL" id="JBGORX010000001">
    <property type="protein sequence ID" value="MFJ1267657.1"/>
    <property type="molecule type" value="Genomic_DNA"/>
</dbReference>
<organism evidence="4 5">
    <name type="scientific">Legionella lytica</name>
    <dbReference type="NCBI Taxonomy" id="96232"/>
    <lineage>
        <taxon>Bacteria</taxon>
        <taxon>Pseudomonadati</taxon>
        <taxon>Pseudomonadota</taxon>
        <taxon>Gammaproteobacteria</taxon>
        <taxon>Legionellales</taxon>
        <taxon>Legionellaceae</taxon>
        <taxon>Legionella</taxon>
    </lineage>
</organism>
<feature type="domain" description="Outer membrane protein beta-barrel" evidence="3">
    <location>
        <begin position="50"/>
        <end position="226"/>
    </location>
</feature>
<accession>A0ABW8D4N2</accession>
<sequence>MKKNTLVLALSTSFLIGNAFAGTMGPVQPNWRWLGEFSVGPAWQSGGKTQSFYLTPEIEKTYAADKANHALADFGVLLGAQYNLNPTLMTQFGLAVGATTDTSLSGEIWDDADPQFNNFTYSYKLQHTHIAAKAKLLADMGYIVMPWVSASVGVGFNHAYAFNNVPVIEEAVKTPNFAGHTQTSFTYTVGAGVQKSVTDHVQVGIGYEFADWGKSSLGRAPGQSLNTGISLNHLYTNGFMVNLTYVG</sequence>
<evidence type="ECO:0000313" key="5">
    <source>
        <dbReference type="Proteomes" id="UP001615550"/>
    </source>
</evidence>
<evidence type="ECO:0000256" key="1">
    <source>
        <dbReference type="ARBA" id="ARBA00022729"/>
    </source>
</evidence>
<feature type="chain" id="PRO_5045970426" evidence="2">
    <location>
        <begin position="22"/>
        <end position="247"/>
    </location>
</feature>
<keyword evidence="5" id="KW-1185">Reference proteome</keyword>
<comment type="caution">
    <text evidence="4">The sequence shown here is derived from an EMBL/GenBank/DDBJ whole genome shotgun (WGS) entry which is preliminary data.</text>
</comment>
<dbReference type="InterPro" id="IPR027385">
    <property type="entry name" value="Beta-barrel_OMP"/>
</dbReference>
<name>A0ABW8D4N2_9GAMM</name>
<dbReference type="RefSeq" id="WP_400186388.1">
    <property type="nucleotide sequence ID" value="NZ_JBGORX010000001.1"/>
</dbReference>
<reference evidence="4 5" key="1">
    <citation type="submission" date="2024-08" db="EMBL/GenBank/DDBJ databases">
        <title>Draft Genome Sequence of Legionella lytica strain DSB2004, Isolated From a Fire Sprinkler System.</title>
        <authorList>
            <person name="Everhart A.D."/>
            <person name="Kidane D.T."/>
            <person name="Farone A.L."/>
            <person name="Farone M.B."/>
        </authorList>
    </citation>
    <scope>NUCLEOTIDE SEQUENCE [LARGE SCALE GENOMIC DNA]</scope>
    <source>
        <strain evidence="4 5">DSB2004</strain>
    </source>
</reference>
<proteinExistence type="predicted"/>
<protein>
    <submittedName>
        <fullName evidence="4">Outer membrane protein</fullName>
    </submittedName>
</protein>
<dbReference type="Proteomes" id="UP001615550">
    <property type="component" value="Unassembled WGS sequence"/>
</dbReference>
<keyword evidence="1 2" id="KW-0732">Signal</keyword>
<evidence type="ECO:0000256" key="2">
    <source>
        <dbReference type="SAM" id="SignalP"/>
    </source>
</evidence>
<dbReference type="SUPFAM" id="SSF56925">
    <property type="entry name" value="OMPA-like"/>
    <property type="match status" value="1"/>
</dbReference>
<dbReference type="Pfam" id="PF13505">
    <property type="entry name" value="OMP_b-brl"/>
    <property type="match status" value="1"/>
</dbReference>
<dbReference type="InterPro" id="IPR011250">
    <property type="entry name" value="OMP/PagP_B-barrel"/>
</dbReference>
<evidence type="ECO:0000259" key="3">
    <source>
        <dbReference type="Pfam" id="PF13505"/>
    </source>
</evidence>